<dbReference type="InterPro" id="IPR050261">
    <property type="entry name" value="FrsA_esterase"/>
</dbReference>
<dbReference type="EMBL" id="FOQU01000004">
    <property type="protein sequence ID" value="SFI77533.1"/>
    <property type="molecule type" value="Genomic_DNA"/>
</dbReference>
<reference evidence="2 3" key="1">
    <citation type="submission" date="2016-10" db="EMBL/GenBank/DDBJ databases">
        <authorList>
            <person name="de Groot N.N."/>
        </authorList>
    </citation>
    <scope>NUCLEOTIDE SEQUENCE [LARGE SCALE GENOMIC DNA]</scope>
    <source>
        <strain evidence="2 3">LMG 23650</strain>
    </source>
</reference>
<dbReference type="RefSeq" id="WP_091011824.1">
    <property type="nucleotide sequence ID" value="NZ_CP041743.1"/>
</dbReference>
<dbReference type="PANTHER" id="PTHR22946">
    <property type="entry name" value="DIENELACTONE HYDROLASE DOMAIN-CONTAINING PROTEIN-RELATED"/>
    <property type="match status" value="1"/>
</dbReference>
<dbReference type="Proteomes" id="UP000199548">
    <property type="component" value="Unassembled WGS sequence"/>
</dbReference>
<dbReference type="OrthoDB" id="8587800at2"/>
<evidence type="ECO:0000313" key="3">
    <source>
        <dbReference type="Proteomes" id="UP000199548"/>
    </source>
</evidence>
<dbReference type="InterPro" id="IPR029058">
    <property type="entry name" value="AB_hydrolase_fold"/>
</dbReference>
<dbReference type="PANTHER" id="PTHR22946:SF12">
    <property type="entry name" value="CONIDIAL PIGMENT BIOSYNTHESIS PROTEIN AYG1 (AFU_ORTHOLOGUE AFUA_2G17550)"/>
    <property type="match status" value="1"/>
</dbReference>
<protein>
    <submittedName>
        <fullName evidence="2">Esterase FrsA</fullName>
    </submittedName>
</protein>
<dbReference type="Gene3D" id="3.40.50.1820">
    <property type="entry name" value="alpha/beta hydrolase"/>
    <property type="match status" value="1"/>
</dbReference>
<keyword evidence="3" id="KW-1185">Reference proteome</keyword>
<keyword evidence="1" id="KW-0378">Hydrolase</keyword>
<proteinExistence type="predicted"/>
<dbReference type="SUPFAM" id="SSF53474">
    <property type="entry name" value="alpha/beta-Hydrolases"/>
    <property type="match status" value="1"/>
</dbReference>
<evidence type="ECO:0000256" key="1">
    <source>
        <dbReference type="ARBA" id="ARBA00022801"/>
    </source>
</evidence>
<dbReference type="STRING" id="420953.SAMN05192543_104173"/>
<accession>A0A1I3KYI0</accession>
<evidence type="ECO:0000313" key="2">
    <source>
        <dbReference type="EMBL" id="SFI77533.1"/>
    </source>
</evidence>
<gene>
    <name evidence="2" type="ORF">SAMN05192543_104173</name>
</gene>
<organism evidence="2 3">
    <name type="scientific">Paraburkholderia megapolitana</name>
    <dbReference type="NCBI Taxonomy" id="420953"/>
    <lineage>
        <taxon>Bacteria</taxon>
        <taxon>Pseudomonadati</taxon>
        <taxon>Pseudomonadota</taxon>
        <taxon>Betaproteobacteria</taxon>
        <taxon>Burkholderiales</taxon>
        <taxon>Burkholderiaceae</taxon>
        <taxon>Paraburkholderia</taxon>
    </lineage>
</organism>
<dbReference type="Pfam" id="PF06500">
    <property type="entry name" value="FrsA-like"/>
    <property type="match status" value="1"/>
</dbReference>
<dbReference type="GO" id="GO:0016787">
    <property type="term" value="F:hydrolase activity"/>
    <property type="evidence" value="ECO:0007669"/>
    <property type="project" value="UniProtKB-KW"/>
</dbReference>
<sequence length="389" mass="42526">MFVFPLDPRELFDERRIQFAAWGIPRVVIERVERRVTDNWSEGPGGWAYEWSQEAVAAEADKRWLLASTLYGAARFPVVCTPLRHEALRKQVDCFVRASVGFPTHFERTEVQVANNAAVRFPVHIYRPKRRGDFPLVCLTGGVDTGKMELHRLALAFALYGGFTVVAMDMPGTGETDVPLQSESDLVYRAVMAQLGGAGKKAIVGISFGGHWAAKLALRGDVDAAINWGGPIGAARMDANRASRLPNGMTGIVANAARLQAVPDIADTERLLQMFSLKNQGLLDRADCAPLLAVNGDCDPYIPSDDVRVFGRYPSAEVWLFPGLGHCAAEAARRVVPGMIAWLRASMYGDGVRNRLALTLAQWMLPPRVRGMITPTDSPVVGANKKPSS</sequence>
<dbReference type="AlphaFoldDB" id="A0A1I3KYI0"/>
<dbReference type="InterPro" id="IPR010520">
    <property type="entry name" value="FrsA-like"/>
</dbReference>
<name>A0A1I3KYI0_9BURK</name>